<proteinExistence type="predicted"/>
<name>A0AAV4VQ34_CAEEX</name>
<comment type="caution">
    <text evidence="1">The sequence shown here is derived from an EMBL/GenBank/DDBJ whole genome shotgun (WGS) entry which is preliminary data.</text>
</comment>
<evidence type="ECO:0000313" key="2">
    <source>
        <dbReference type="Proteomes" id="UP001054945"/>
    </source>
</evidence>
<accession>A0AAV4VQ34</accession>
<dbReference type="EMBL" id="BPLR01014946">
    <property type="protein sequence ID" value="GIY72437.1"/>
    <property type="molecule type" value="Genomic_DNA"/>
</dbReference>
<gene>
    <name evidence="1" type="ORF">CEXT_689511</name>
</gene>
<protein>
    <submittedName>
        <fullName evidence="1">Uncharacterized protein</fullName>
    </submittedName>
</protein>
<organism evidence="1 2">
    <name type="scientific">Caerostris extrusa</name>
    <name type="common">Bark spider</name>
    <name type="synonym">Caerostris bankana</name>
    <dbReference type="NCBI Taxonomy" id="172846"/>
    <lineage>
        <taxon>Eukaryota</taxon>
        <taxon>Metazoa</taxon>
        <taxon>Ecdysozoa</taxon>
        <taxon>Arthropoda</taxon>
        <taxon>Chelicerata</taxon>
        <taxon>Arachnida</taxon>
        <taxon>Araneae</taxon>
        <taxon>Araneomorphae</taxon>
        <taxon>Entelegynae</taxon>
        <taxon>Araneoidea</taxon>
        <taxon>Araneidae</taxon>
        <taxon>Caerostris</taxon>
    </lineage>
</organism>
<dbReference type="Proteomes" id="UP001054945">
    <property type="component" value="Unassembled WGS sequence"/>
</dbReference>
<keyword evidence="2" id="KW-1185">Reference proteome</keyword>
<evidence type="ECO:0000313" key="1">
    <source>
        <dbReference type="EMBL" id="GIY72437.1"/>
    </source>
</evidence>
<dbReference type="AlphaFoldDB" id="A0AAV4VQ34"/>
<sequence length="99" mass="11000">MLRRRRGLKHSVAQSAIAVESISDQWPVAREWFLLLQQKTANHLLICIPTFPAIEMQMMSKIGGGEIACRGIGSRRLLGCRVGGCPNNVIDCWVLGLVR</sequence>
<reference evidence="1 2" key="1">
    <citation type="submission" date="2021-06" db="EMBL/GenBank/DDBJ databases">
        <title>Caerostris extrusa draft genome.</title>
        <authorList>
            <person name="Kono N."/>
            <person name="Arakawa K."/>
        </authorList>
    </citation>
    <scope>NUCLEOTIDE SEQUENCE [LARGE SCALE GENOMIC DNA]</scope>
</reference>